<feature type="chain" id="PRO_5012377303" description="Lipoprotein" evidence="1">
    <location>
        <begin position="26"/>
        <end position="382"/>
    </location>
</feature>
<evidence type="ECO:0000313" key="3">
    <source>
        <dbReference type="Proteomes" id="UP000266313"/>
    </source>
</evidence>
<organism evidence="2 3">
    <name type="scientific">Methylocaldum marinum</name>
    <dbReference type="NCBI Taxonomy" id="1432792"/>
    <lineage>
        <taxon>Bacteria</taxon>
        <taxon>Pseudomonadati</taxon>
        <taxon>Pseudomonadota</taxon>
        <taxon>Gammaproteobacteria</taxon>
        <taxon>Methylococcales</taxon>
        <taxon>Methylococcaceae</taxon>
        <taxon>Methylocaldum</taxon>
    </lineage>
</organism>
<name>A0A250KYP3_9GAMM</name>
<sequence>MMKGTRKTLLAAGLLLSAAHSSVWAIGGVESFKIDQFCDVKSARQTLVYVDDQMLVKGEIQWAKQLIAKLSANLVPSEPVTLVKLATESGTAQELWKACFPDYPPGELAKKQQAGGWLDKITKADPAKQLKEQQAIFRGQMGGALEKLLAESDREFVGTPEKKQVVRALENDLARFDTRDGMIRVVVYSDLLEKSDLIDSAGAKPEAARKLADTRKLNFQNAVFHVFGTGQSDSGADDLKSFWEAFFESGSGSLADFGSELVLSSKAPGAFKTYEVEIALSKDDVRRGKLLMFVEGDGKLQDSILTVGTKQRSLVDDGEFLCQQKSCSLQGKARSPLIVAEGKEEFSLSGSPDQMTGEIQIPGAKLGDGKDAAFAMSVKLSK</sequence>
<dbReference type="RefSeq" id="WP_145986543.1">
    <property type="nucleotide sequence ID" value="NZ_AP017928.1"/>
</dbReference>
<proteinExistence type="predicted"/>
<dbReference type="OrthoDB" id="7263460at2"/>
<dbReference type="KEGG" id="mmai:sS8_2966"/>
<dbReference type="AlphaFoldDB" id="A0A250KYP3"/>
<keyword evidence="3" id="KW-1185">Reference proteome</keyword>
<accession>A0A250KYP3</accession>
<feature type="signal peptide" evidence="1">
    <location>
        <begin position="1"/>
        <end position="25"/>
    </location>
</feature>
<evidence type="ECO:0000256" key="1">
    <source>
        <dbReference type="SAM" id="SignalP"/>
    </source>
</evidence>
<dbReference type="EMBL" id="AP017928">
    <property type="protein sequence ID" value="BBA34909.1"/>
    <property type="molecule type" value="Genomic_DNA"/>
</dbReference>
<evidence type="ECO:0000313" key="2">
    <source>
        <dbReference type="EMBL" id="BBA34909.1"/>
    </source>
</evidence>
<keyword evidence="1" id="KW-0732">Signal</keyword>
<protein>
    <recommendedName>
        <fullName evidence="4">Lipoprotein</fullName>
    </recommendedName>
</protein>
<reference evidence="2 3" key="1">
    <citation type="submission" date="2016-12" db="EMBL/GenBank/DDBJ databases">
        <title>Genome sequencing of Methylocaldum marinum.</title>
        <authorList>
            <person name="Takeuchi M."/>
            <person name="Kamagata Y."/>
            <person name="Hiraoka S."/>
            <person name="Oshima K."/>
            <person name="Hattori M."/>
            <person name="Iwasaki W."/>
        </authorList>
    </citation>
    <scope>NUCLEOTIDE SEQUENCE [LARGE SCALE GENOMIC DNA]</scope>
    <source>
        <strain evidence="2 3">S8</strain>
    </source>
</reference>
<evidence type="ECO:0008006" key="4">
    <source>
        <dbReference type="Google" id="ProtNLM"/>
    </source>
</evidence>
<gene>
    <name evidence="2" type="ORF">sS8_2966</name>
</gene>
<dbReference type="Proteomes" id="UP000266313">
    <property type="component" value="Chromosome"/>
</dbReference>